<keyword evidence="2" id="KW-1185">Reference proteome</keyword>
<proteinExistence type="predicted"/>
<sequence length="200" mass="21748">MTSPYVPNFSHTDWIDNQDRVQAGGKNGFNARFHDLTTEFTSLADVINPLIEALSPAESFLTLMPVLAPRRLPLGAQDTEGGWKLVGDSAQKPVGPPEAHGIMNLTLPEGAEIKSLKVLGEAGSSTGALPKVRLQRRALDGNTADEIVVASAFGQEFLPTDEHVVRNRTHRHFITADIAGAPNDAVTLFCFQIMYRSRTN</sequence>
<evidence type="ECO:0000313" key="1">
    <source>
        <dbReference type="EMBL" id="MEJ8672872.1"/>
    </source>
</evidence>
<organism evidence="1 2">
    <name type="scientific">Streptomyces machairae</name>
    <dbReference type="NCBI Taxonomy" id="3134109"/>
    <lineage>
        <taxon>Bacteria</taxon>
        <taxon>Bacillati</taxon>
        <taxon>Actinomycetota</taxon>
        <taxon>Actinomycetes</taxon>
        <taxon>Kitasatosporales</taxon>
        <taxon>Streptomycetaceae</taxon>
        <taxon>Streptomyces</taxon>
    </lineage>
</organism>
<reference evidence="1 2" key="1">
    <citation type="submission" date="2024-03" db="EMBL/GenBank/DDBJ databases">
        <title>Novel Streptomyces species of biotechnological and ecological value are a feature of Machair soil.</title>
        <authorList>
            <person name="Prole J.R."/>
            <person name="Goodfellow M."/>
            <person name="Allenby N."/>
            <person name="Ward A.C."/>
        </authorList>
    </citation>
    <scope>NUCLEOTIDE SEQUENCE [LARGE SCALE GENOMIC DNA]</scope>
    <source>
        <strain evidence="1 2">MS1.AVA.1</strain>
    </source>
</reference>
<protein>
    <submittedName>
        <fullName evidence="1">Uncharacterized protein</fullName>
    </submittedName>
</protein>
<dbReference type="EMBL" id="JBBKAK010000001">
    <property type="protein sequence ID" value="MEJ8672872.1"/>
    <property type="molecule type" value="Genomic_DNA"/>
</dbReference>
<name>A0ABU8UVI9_9ACTN</name>
<accession>A0ABU8UVI9</accession>
<gene>
    <name evidence="1" type="ORF">WKI71_44460</name>
</gene>
<comment type="caution">
    <text evidence="1">The sequence shown here is derived from an EMBL/GenBank/DDBJ whole genome shotgun (WGS) entry which is preliminary data.</text>
</comment>
<evidence type="ECO:0000313" key="2">
    <source>
        <dbReference type="Proteomes" id="UP001376459"/>
    </source>
</evidence>
<dbReference type="Proteomes" id="UP001376459">
    <property type="component" value="Unassembled WGS sequence"/>
</dbReference>